<dbReference type="WormBase" id="C02C6.14">
    <property type="protein sequence ID" value="CE52636"/>
    <property type="gene ID" value="WBGene00303034"/>
</dbReference>
<sequence length="11" mass="1256">MTAASRTRFSE</sequence>
<name>A0A2K5ATZ3_CAEEL</name>
<dbReference type="AGR" id="WB:WBGene00303034"/>
<gene>
    <name evidence="1 3" type="ORF">C02C6.14</name>
    <name evidence="1" type="ORF">CELE_C02C6.14</name>
</gene>
<dbReference type="KEGG" id="cel:CELE_C02C6.14"/>
<dbReference type="CTD" id="36804974"/>
<evidence type="ECO:0000313" key="2">
    <source>
        <dbReference type="Proteomes" id="UP000001940"/>
    </source>
</evidence>
<dbReference type="InParanoid" id="A0A2K5ATZ3"/>
<keyword evidence="2" id="KW-1185">Reference proteome</keyword>
<dbReference type="Proteomes" id="UP000001940">
    <property type="component" value="Chromosome X"/>
</dbReference>
<protein>
    <submittedName>
        <fullName evidence="1">Uncharacterized protein</fullName>
    </submittedName>
</protein>
<dbReference type="OrthoDB" id="6493944at2759"/>
<accession>A0A2K5ATZ3</accession>
<dbReference type="GeneID" id="36804974"/>
<evidence type="ECO:0000313" key="1">
    <source>
        <dbReference type="EMBL" id="SPC48643.1"/>
    </source>
</evidence>
<dbReference type="RefSeq" id="NP_001348782.1">
    <property type="nucleotide sequence ID" value="NM_001361829.1"/>
</dbReference>
<proteinExistence type="predicted"/>
<organism evidence="1 2">
    <name type="scientific">Caenorhabditis elegans</name>
    <dbReference type="NCBI Taxonomy" id="6239"/>
    <lineage>
        <taxon>Eukaryota</taxon>
        <taxon>Metazoa</taxon>
        <taxon>Ecdysozoa</taxon>
        <taxon>Nematoda</taxon>
        <taxon>Chromadorea</taxon>
        <taxon>Rhabditida</taxon>
        <taxon>Rhabditina</taxon>
        <taxon>Rhabditomorpha</taxon>
        <taxon>Rhabditoidea</taxon>
        <taxon>Rhabditidae</taxon>
        <taxon>Peloderinae</taxon>
        <taxon>Caenorhabditis</taxon>
    </lineage>
</organism>
<reference evidence="1 2" key="1">
    <citation type="journal article" date="1998" name="Science">
        <title>Genome sequence of the nematode C. elegans: a platform for investigating biology.</title>
        <authorList>
            <consortium name="The C. elegans sequencing consortium"/>
            <person name="Sulson J.E."/>
            <person name="Waterston R."/>
        </authorList>
    </citation>
    <scope>NUCLEOTIDE SEQUENCE [LARGE SCALE GENOMIC DNA]</scope>
    <source>
        <strain evidence="1 2">Bristol N2</strain>
    </source>
</reference>
<evidence type="ECO:0000313" key="3">
    <source>
        <dbReference type="WormBase" id="C02C6.14"/>
    </source>
</evidence>
<dbReference type="EMBL" id="BX284606">
    <property type="protein sequence ID" value="SPC48643.1"/>
    <property type="molecule type" value="Genomic_DNA"/>
</dbReference>